<dbReference type="AlphaFoldDB" id="A0A0V1FDQ0"/>
<accession>A0A0V1FDQ0</accession>
<keyword evidence="2" id="KW-1185">Reference proteome</keyword>
<sequence length="60" mass="7199">MEAIEETSWHEQKAHNGMQQKKILLTEIKLFSKWLKARAFFFFERLTMTHMIILPISFAT</sequence>
<protein>
    <submittedName>
        <fullName evidence="1">Uncharacterized protein</fullName>
    </submittedName>
</protein>
<dbReference type="Proteomes" id="UP000054995">
    <property type="component" value="Unassembled WGS sequence"/>
</dbReference>
<comment type="caution">
    <text evidence="1">The sequence shown here is derived from an EMBL/GenBank/DDBJ whole genome shotgun (WGS) entry which is preliminary data.</text>
</comment>
<evidence type="ECO:0000313" key="1">
    <source>
        <dbReference type="EMBL" id="KRY84155.1"/>
    </source>
</evidence>
<proteinExistence type="predicted"/>
<gene>
    <name evidence="1" type="ORF">T4D_12098</name>
</gene>
<evidence type="ECO:0000313" key="2">
    <source>
        <dbReference type="Proteomes" id="UP000054995"/>
    </source>
</evidence>
<name>A0A0V1FDQ0_TRIPS</name>
<dbReference type="EMBL" id="JYDT01000121">
    <property type="protein sequence ID" value="KRY84155.1"/>
    <property type="molecule type" value="Genomic_DNA"/>
</dbReference>
<reference evidence="1 2" key="1">
    <citation type="submission" date="2015-01" db="EMBL/GenBank/DDBJ databases">
        <title>Evolution of Trichinella species and genotypes.</title>
        <authorList>
            <person name="Korhonen P.K."/>
            <person name="Edoardo P."/>
            <person name="Giuseppe L.R."/>
            <person name="Gasser R.B."/>
        </authorList>
    </citation>
    <scope>NUCLEOTIDE SEQUENCE [LARGE SCALE GENOMIC DNA]</scope>
    <source>
        <strain evidence="1">ISS470</strain>
    </source>
</reference>
<organism evidence="1 2">
    <name type="scientific">Trichinella pseudospiralis</name>
    <name type="common">Parasitic roundworm</name>
    <dbReference type="NCBI Taxonomy" id="6337"/>
    <lineage>
        <taxon>Eukaryota</taxon>
        <taxon>Metazoa</taxon>
        <taxon>Ecdysozoa</taxon>
        <taxon>Nematoda</taxon>
        <taxon>Enoplea</taxon>
        <taxon>Dorylaimia</taxon>
        <taxon>Trichinellida</taxon>
        <taxon>Trichinellidae</taxon>
        <taxon>Trichinella</taxon>
    </lineage>
</organism>